<feature type="transmembrane region" description="Helical" evidence="1">
    <location>
        <begin position="107"/>
        <end position="126"/>
    </location>
</feature>
<evidence type="ECO:0000313" key="2">
    <source>
        <dbReference type="EMBL" id="MBS7528080.1"/>
    </source>
</evidence>
<evidence type="ECO:0000256" key="1">
    <source>
        <dbReference type="SAM" id="Phobius"/>
    </source>
</evidence>
<proteinExistence type="predicted"/>
<dbReference type="Proteomes" id="UP000746471">
    <property type="component" value="Unassembled WGS sequence"/>
</dbReference>
<accession>A0ABS5PSD0</accession>
<dbReference type="RefSeq" id="WP_213237942.1">
    <property type="nucleotide sequence ID" value="NZ_JAHBCL010000030.1"/>
</dbReference>
<keyword evidence="1" id="KW-1133">Transmembrane helix</keyword>
<keyword evidence="3" id="KW-1185">Reference proteome</keyword>
<keyword evidence="1" id="KW-0472">Membrane</keyword>
<reference evidence="2 3" key="1">
    <citation type="submission" date="2021-05" db="EMBL/GenBank/DDBJ databases">
        <title>Fusibacter ferrireducens sp. nov., an anaerobic, sulfur- and Fe-reducing bacterium isolated from the mangrove sediment.</title>
        <authorList>
            <person name="Qiu D."/>
        </authorList>
    </citation>
    <scope>NUCLEOTIDE SEQUENCE [LARGE SCALE GENOMIC DNA]</scope>
    <source>
        <strain evidence="2 3">DSM 12116</strain>
    </source>
</reference>
<feature type="transmembrane region" description="Helical" evidence="1">
    <location>
        <begin position="74"/>
        <end position="95"/>
    </location>
</feature>
<comment type="caution">
    <text evidence="2">The sequence shown here is derived from an EMBL/GenBank/DDBJ whole genome shotgun (WGS) entry which is preliminary data.</text>
</comment>
<name>A0ABS5PSD0_9FIRM</name>
<organism evidence="2 3">
    <name type="scientific">Fusibacter paucivorans</name>
    <dbReference type="NCBI Taxonomy" id="76009"/>
    <lineage>
        <taxon>Bacteria</taxon>
        <taxon>Bacillati</taxon>
        <taxon>Bacillota</taxon>
        <taxon>Clostridia</taxon>
        <taxon>Eubacteriales</taxon>
        <taxon>Eubacteriales Family XII. Incertae Sedis</taxon>
        <taxon>Fusibacter</taxon>
    </lineage>
</organism>
<sequence length="161" mass="17655">MKSKQFIRMISALIVSISFFLPWIKSDPNFDTFAASKTGYSGMTILSGGINSGVAMVSAFGKAYGFPLPAETLYIGYLLLLLPILGIAGIVLTGLRKRGGIACIRIQSLMTLIFTFIISFVIFIFPDMKMLLGDMFNISFGLVLMNVFAVIALIFSFETKH</sequence>
<keyword evidence="1" id="KW-0812">Transmembrane</keyword>
<evidence type="ECO:0000313" key="3">
    <source>
        <dbReference type="Proteomes" id="UP000746471"/>
    </source>
</evidence>
<gene>
    <name evidence="2" type="ORF">KHM83_15445</name>
</gene>
<dbReference type="EMBL" id="JAHBCL010000030">
    <property type="protein sequence ID" value="MBS7528080.1"/>
    <property type="molecule type" value="Genomic_DNA"/>
</dbReference>
<protein>
    <submittedName>
        <fullName evidence="2">Uncharacterized protein</fullName>
    </submittedName>
</protein>
<feature type="transmembrane region" description="Helical" evidence="1">
    <location>
        <begin position="138"/>
        <end position="157"/>
    </location>
</feature>